<dbReference type="InterPro" id="IPR043504">
    <property type="entry name" value="Peptidase_S1_PA_chymotrypsin"/>
</dbReference>
<dbReference type="EMBL" id="BJXW01000029">
    <property type="protein sequence ID" value="GEN32124.1"/>
    <property type="molecule type" value="Genomic_DNA"/>
</dbReference>
<dbReference type="SUPFAM" id="SSF50494">
    <property type="entry name" value="Trypsin-like serine proteases"/>
    <property type="match status" value="1"/>
</dbReference>
<proteinExistence type="predicted"/>
<keyword evidence="1" id="KW-0645">Protease</keyword>
<dbReference type="RefSeq" id="WP_146938488.1">
    <property type="nucleotide sequence ID" value="NZ_BJXW01000029.1"/>
</dbReference>
<sequence length="480" mass="52922">MKKRVSSLFFILLLIFGVNITTIYAESTIGESYKLKTTSPQTITLANSPTERPKIEQLKRIAKKKGITLEEALDAYVVEQVNSGLGGAYEGDTGKVSANNDLEDLPTLPPNIIIDGITLDELEDLKVIAQSEGISFDEAIDRFAWQTEFVRVADKLEETYPDTFAGAIFHSDGKGAWIAFKESIPKDAINLSSTLPATINLVGNQGFSELELKTELEAIHDNIYQRDEISNVNSYYDIQTGVITIESQPKESLSVLQRKNLLSTMEELQPQNKNIIVEYKLIDKLESGNESKYVRGGGFLNKSSGNCTAGFTLRNNSGGRGLATAHHCTGTFTYANHSGNRGTTTVKRVKSHAGKYGDLARYTVGTKTAARTFYYNWNKKRYATAVGSPRVGIRVCNFGRKSGNKCDEIYKLNTARGQYQGMVSTRKHYTTNGDSGGPWYYGGTAYGIHSGYSTINRGQRSQFSPARNLPSAVGMRVHTK</sequence>
<evidence type="ECO:0000313" key="2">
    <source>
        <dbReference type="EMBL" id="GEN32124.1"/>
    </source>
</evidence>
<evidence type="ECO:0000256" key="1">
    <source>
        <dbReference type="ARBA" id="ARBA00022825"/>
    </source>
</evidence>
<organism evidence="2 3">
    <name type="scientific">Cerasibacillus quisquiliarum</name>
    <dbReference type="NCBI Taxonomy" id="227865"/>
    <lineage>
        <taxon>Bacteria</taxon>
        <taxon>Bacillati</taxon>
        <taxon>Bacillota</taxon>
        <taxon>Bacilli</taxon>
        <taxon>Bacillales</taxon>
        <taxon>Bacillaceae</taxon>
        <taxon>Cerasibacillus</taxon>
    </lineage>
</organism>
<reference evidence="2 3" key="1">
    <citation type="submission" date="2019-07" db="EMBL/GenBank/DDBJ databases">
        <title>Whole genome shotgun sequence of Cerasibacillus quisquiliarum NBRC 102429.</title>
        <authorList>
            <person name="Hosoyama A."/>
            <person name="Uohara A."/>
            <person name="Ohji S."/>
            <person name="Ichikawa N."/>
        </authorList>
    </citation>
    <scope>NUCLEOTIDE SEQUENCE [LARGE SCALE GENOMIC DNA]</scope>
    <source>
        <strain evidence="2 3">NBRC 102429</strain>
    </source>
</reference>
<dbReference type="Proteomes" id="UP000321491">
    <property type="component" value="Unassembled WGS sequence"/>
</dbReference>
<dbReference type="Gene3D" id="2.40.10.10">
    <property type="entry name" value="Trypsin-like serine proteases"/>
    <property type="match status" value="2"/>
</dbReference>
<name>A0A511UZP5_9BACI</name>
<comment type="caution">
    <text evidence="2">The sequence shown here is derived from an EMBL/GenBank/DDBJ whole genome shotgun (WGS) entry which is preliminary data.</text>
</comment>
<evidence type="ECO:0008006" key="4">
    <source>
        <dbReference type="Google" id="ProtNLM"/>
    </source>
</evidence>
<dbReference type="CDD" id="cd21112">
    <property type="entry name" value="alphaLP-like"/>
    <property type="match status" value="1"/>
</dbReference>
<dbReference type="InterPro" id="IPR009003">
    <property type="entry name" value="Peptidase_S1_PA"/>
</dbReference>
<dbReference type="GO" id="GO:0008236">
    <property type="term" value="F:serine-type peptidase activity"/>
    <property type="evidence" value="ECO:0007669"/>
    <property type="project" value="UniProtKB-KW"/>
</dbReference>
<keyword evidence="3" id="KW-1185">Reference proteome</keyword>
<keyword evidence="1" id="KW-0720">Serine protease</keyword>
<keyword evidence="1" id="KW-0378">Hydrolase</keyword>
<dbReference type="OrthoDB" id="8781117at2"/>
<protein>
    <recommendedName>
        <fullName evidence="4">Peptidase S1 domain-containing protein</fullName>
    </recommendedName>
</protein>
<dbReference type="AlphaFoldDB" id="A0A511UZP5"/>
<gene>
    <name evidence="2" type="ORF">CQU01_23620</name>
</gene>
<evidence type="ECO:0000313" key="3">
    <source>
        <dbReference type="Proteomes" id="UP000321491"/>
    </source>
</evidence>
<accession>A0A511UZP5</accession>